<evidence type="ECO:0000313" key="5">
    <source>
        <dbReference type="Proteomes" id="UP000051887"/>
    </source>
</evidence>
<evidence type="ECO:0000256" key="1">
    <source>
        <dbReference type="SAM" id="Coils"/>
    </source>
</evidence>
<dbReference type="RefSeq" id="WP_058245077.1">
    <property type="nucleotide sequence ID" value="NZ_CYSB01000029.1"/>
</dbReference>
<keyword evidence="4" id="KW-1185">Reference proteome</keyword>
<dbReference type="Gene3D" id="2.40.420.20">
    <property type="match status" value="1"/>
</dbReference>
<feature type="coiled-coil region" evidence="1">
    <location>
        <begin position="119"/>
        <end position="153"/>
    </location>
</feature>
<proteinExistence type="predicted"/>
<dbReference type="AlphaFoldDB" id="A0A0P1FXP1"/>
<dbReference type="GO" id="GO:0015562">
    <property type="term" value="F:efflux transmembrane transporter activity"/>
    <property type="evidence" value="ECO:0007669"/>
    <property type="project" value="TreeGrafter"/>
</dbReference>
<evidence type="ECO:0000313" key="2">
    <source>
        <dbReference type="EMBL" id="CUH67580.1"/>
    </source>
</evidence>
<dbReference type="EMBL" id="CYSC01000043">
    <property type="protein sequence ID" value="CUH73949.1"/>
    <property type="molecule type" value="Genomic_DNA"/>
</dbReference>
<dbReference type="GO" id="GO:1990281">
    <property type="term" value="C:efflux pump complex"/>
    <property type="evidence" value="ECO:0007669"/>
    <property type="project" value="TreeGrafter"/>
</dbReference>
<dbReference type="PANTHER" id="PTHR30469:SF15">
    <property type="entry name" value="HLYD FAMILY OF SECRETION PROTEINS"/>
    <property type="match status" value="1"/>
</dbReference>
<evidence type="ECO:0000313" key="3">
    <source>
        <dbReference type="EMBL" id="CUH73949.1"/>
    </source>
</evidence>
<name>A0A0P1FXP1_9RHOB</name>
<dbReference type="Proteomes" id="UP000051086">
    <property type="component" value="Unassembled WGS sequence"/>
</dbReference>
<dbReference type="SUPFAM" id="SSF111369">
    <property type="entry name" value="HlyD-like secretion proteins"/>
    <property type="match status" value="1"/>
</dbReference>
<protein>
    <submittedName>
        <fullName evidence="3">Multidrug resistance protein MdtE</fullName>
    </submittedName>
</protein>
<sequence length="486" mass="51997">MRFLRQSLTGLFLMAVTIGLLFYAVTLVRGAVEDSLGQDNRRGQGRERVFAVSVLTAEPQTVSPTLQAYGQIESRRALVLRAAVSGPVVELADNMTEGGVVSAGQMLLRIDPVDAQAALDRAQADLQDSEAETRDADRALELAQADLTAAQEQAALRQKAFERQQGLQARGVVTDTAVETAELAAASARQSVVTRRQSLAQAEARVDKAATGLARATIARDEAQRNLDDTVLRAEFDGTLSDVSVVAGGLVSTNEQLAQLVDGQTLEVAFRVSTAQYARLLDDAGRLRPAPVEVSLDVSGIDLSTKGQLSRDSAAVAEGQSGRLIFATLDSPRGMKPGDFVTVAVEEPPLDRVVQLPSKALGSDGRVLVIGEGDRLEAMEVTLLRRQGDDVLVRARGLAGRQVVKERTPLLGAGIKVRPLNPAGAEAATDEPQTVTLSAERRAKLVAFVEANKRMPADAKERILNALKEEQVPTQMVQRLEDRMGS</sequence>
<reference evidence="2 4" key="2">
    <citation type="submission" date="2015-09" db="EMBL/GenBank/DDBJ databases">
        <authorList>
            <person name="Rodrigo-Torres L."/>
            <person name="Arahal D.R."/>
        </authorList>
    </citation>
    <scope>NUCLEOTIDE SEQUENCE [LARGE SCALE GENOMIC DNA]</scope>
    <source>
        <strain evidence="2 4">CECT 5118</strain>
    </source>
</reference>
<dbReference type="Proteomes" id="UP000051887">
    <property type="component" value="Unassembled WGS sequence"/>
</dbReference>
<organism evidence="3 5">
    <name type="scientific">Thalassovita autumnalis</name>
    <dbReference type="NCBI Taxonomy" id="2072972"/>
    <lineage>
        <taxon>Bacteria</taxon>
        <taxon>Pseudomonadati</taxon>
        <taxon>Pseudomonadota</taxon>
        <taxon>Alphaproteobacteria</taxon>
        <taxon>Rhodobacterales</taxon>
        <taxon>Roseobacteraceae</taxon>
        <taxon>Thalassovita</taxon>
    </lineage>
</organism>
<gene>
    <name evidence="3" type="primary">mdtE</name>
    <name evidence="2" type="ORF">TL5118_02251</name>
    <name evidence="3" type="ORF">TL5120_03766</name>
</gene>
<reference evidence="3 5" key="1">
    <citation type="submission" date="2015-09" db="EMBL/GenBank/DDBJ databases">
        <authorList>
            <consortium name="Swine Surveillance"/>
        </authorList>
    </citation>
    <scope>NUCLEOTIDE SEQUENCE [LARGE SCALE GENOMIC DNA]</scope>
    <source>
        <strain evidence="3 5">5120</strain>
    </source>
</reference>
<accession>A0A0P1FXP1</accession>
<dbReference type="OrthoDB" id="7626141at2"/>
<dbReference type="PANTHER" id="PTHR30469">
    <property type="entry name" value="MULTIDRUG RESISTANCE PROTEIN MDTA"/>
    <property type="match status" value="1"/>
</dbReference>
<dbReference type="EMBL" id="CYSB01000029">
    <property type="protein sequence ID" value="CUH67580.1"/>
    <property type="molecule type" value="Genomic_DNA"/>
</dbReference>
<evidence type="ECO:0000313" key="4">
    <source>
        <dbReference type="Proteomes" id="UP000051086"/>
    </source>
</evidence>
<keyword evidence="1" id="KW-0175">Coiled coil</keyword>